<dbReference type="Proteomes" id="UP000290540">
    <property type="component" value="Unassembled WGS sequence"/>
</dbReference>
<evidence type="ECO:0000313" key="1">
    <source>
        <dbReference type="EMBL" id="RYC82206.1"/>
    </source>
</evidence>
<dbReference type="AlphaFoldDB" id="A0A4V1RYN3"/>
<comment type="caution">
    <text evidence="1">The sequence shown here is derived from an EMBL/GenBank/DDBJ whole genome shotgun (WGS) entry which is preliminary data.</text>
</comment>
<organism evidence="1 2">
    <name type="scientific">Fusarium oxysporum f. sp. narcissi</name>
    <dbReference type="NCBI Taxonomy" id="451672"/>
    <lineage>
        <taxon>Eukaryota</taxon>
        <taxon>Fungi</taxon>
        <taxon>Dikarya</taxon>
        <taxon>Ascomycota</taxon>
        <taxon>Pezizomycotina</taxon>
        <taxon>Sordariomycetes</taxon>
        <taxon>Hypocreomycetidae</taxon>
        <taxon>Hypocreales</taxon>
        <taxon>Nectriaceae</taxon>
        <taxon>Fusarium</taxon>
        <taxon>Fusarium oxysporum species complex</taxon>
    </lineage>
</organism>
<name>A0A4V1RYN3_FUSOX</name>
<reference evidence="1 2" key="1">
    <citation type="submission" date="2016-12" db="EMBL/GenBank/DDBJ databases">
        <title>Draft genome sequence of Fusarium oxysporum causing rot on Narcissus.</title>
        <authorList>
            <person name="Armitage A.D."/>
            <person name="Taylor A."/>
            <person name="Clarkson J.P."/>
            <person name="Harrison R.J."/>
            <person name="Jackson A.C."/>
        </authorList>
    </citation>
    <scope>NUCLEOTIDE SEQUENCE [LARGE SCALE GENOMIC DNA]</scope>
    <source>
        <strain evidence="1 2">N139</strain>
    </source>
</reference>
<accession>A0A4V1RYN3</accession>
<gene>
    <name evidence="1" type="ORF">BFJ63_vAg14914</name>
</gene>
<dbReference type="EMBL" id="MQTW01000197">
    <property type="protein sequence ID" value="RYC82206.1"/>
    <property type="molecule type" value="Genomic_DNA"/>
</dbReference>
<protein>
    <submittedName>
        <fullName evidence="1">Uncharacterized protein</fullName>
    </submittedName>
</protein>
<evidence type="ECO:0000313" key="2">
    <source>
        <dbReference type="Proteomes" id="UP000290540"/>
    </source>
</evidence>
<sequence>MIWMSAFDDVDPAVAVCSFPGSRRRIAVGRSHSATGRRSPPIAQVCVEARAEWFRSTRVCRRPRKAQEHVFMRRTIFLVAPSPILNARLPGIRRSIEHIAIDIAESPDVFKIFEALARFPRLRTIIIIIPSDAVEEDKVALWQQRIRQDEDVLRRISALVDAPSCDGEWHQNTYMGWLLCNYLDGPQVRHYYSRTGGPKIKLFIDRMTSSESEGPSMEQPWALYFY</sequence>
<proteinExistence type="predicted"/>